<name>A0A4P9VRS0_9GAMM</name>
<dbReference type="GO" id="GO:0042597">
    <property type="term" value="C:periplasmic space"/>
    <property type="evidence" value="ECO:0007669"/>
    <property type="project" value="UniProtKB-SubCell"/>
</dbReference>
<dbReference type="Gene3D" id="3.40.30.10">
    <property type="entry name" value="Glutaredoxin"/>
    <property type="match status" value="1"/>
</dbReference>
<evidence type="ECO:0000256" key="8">
    <source>
        <dbReference type="SAM" id="MobiDB-lite"/>
    </source>
</evidence>
<protein>
    <recommendedName>
        <fullName evidence="3">Thiol:disulfide interchange protein DsbA</fullName>
    </recommendedName>
</protein>
<dbReference type="Pfam" id="PF01323">
    <property type="entry name" value="DSBA"/>
    <property type="match status" value="1"/>
</dbReference>
<sequence>MIKSLSRLMLPLVIMPVMAMAAETFQEGKDYIVLDQPVKTASANKVNVTEIFTYSCPHCYKLEPYINKWAETLPEDVEFKQIPAVTKGLWGVHARLFFTVNALKLDKKVHEAIFEAFHNEGNKLAAPEAMAKFLTKYDVNKETFEQTFNSFGVSSQMNLAAAKFRSYRLTGVPAVLVNGKYRINAPKEKVTAVADFLIEKERKLLQEKAAPASTAKVETKEEGSDEANVKSSAAKED</sequence>
<dbReference type="InterPro" id="IPR023205">
    <property type="entry name" value="DsbA/DsbL"/>
</dbReference>
<evidence type="ECO:0000313" key="11">
    <source>
        <dbReference type="EMBL" id="RDH46305.1"/>
    </source>
</evidence>
<feature type="signal peptide" evidence="9">
    <location>
        <begin position="1"/>
        <end position="21"/>
    </location>
</feature>
<evidence type="ECO:0000256" key="7">
    <source>
        <dbReference type="ARBA" id="ARBA00023284"/>
    </source>
</evidence>
<keyword evidence="4 9" id="KW-0732">Signal</keyword>
<proteinExistence type="inferred from homology"/>
<dbReference type="EMBL" id="NDXW01000001">
    <property type="protein sequence ID" value="RDH46305.1"/>
    <property type="molecule type" value="Genomic_DNA"/>
</dbReference>
<dbReference type="SUPFAM" id="SSF52833">
    <property type="entry name" value="Thioredoxin-like"/>
    <property type="match status" value="1"/>
</dbReference>
<keyword evidence="5" id="KW-0574">Periplasm</keyword>
<evidence type="ECO:0000256" key="5">
    <source>
        <dbReference type="ARBA" id="ARBA00022764"/>
    </source>
</evidence>
<keyword evidence="7" id="KW-0676">Redox-active center</keyword>
<dbReference type="InterPro" id="IPR001853">
    <property type="entry name" value="DSBA-like_thioredoxin_dom"/>
</dbReference>
<accession>A0A4P9VRS0</accession>
<dbReference type="InterPro" id="IPR013766">
    <property type="entry name" value="Thioredoxin_domain"/>
</dbReference>
<evidence type="ECO:0000313" key="12">
    <source>
        <dbReference type="Proteomes" id="UP000257039"/>
    </source>
</evidence>
<comment type="caution">
    <text evidence="11">The sequence shown here is derived from an EMBL/GenBank/DDBJ whole genome shotgun (WGS) entry which is preliminary data.</text>
</comment>
<dbReference type="RefSeq" id="WP_094789085.1">
    <property type="nucleotide sequence ID" value="NZ_NDXW01000001.1"/>
</dbReference>
<dbReference type="Proteomes" id="UP000257039">
    <property type="component" value="Unassembled WGS sequence"/>
</dbReference>
<evidence type="ECO:0000256" key="1">
    <source>
        <dbReference type="ARBA" id="ARBA00004418"/>
    </source>
</evidence>
<dbReference type="InterPro" id="IPR036249">
    <property type="entry name" value="Thioredoxin-like_sf"/>
</dbReference>
<feature type="chain" id="PRO_5020369556" description="Thiol:disulfide interchange protein DsbA" evidence="9">
    <location>
        <begin position="22"/>
        <end position="237"/>
    </location>
</feature>
<evidence type="ECO:0000259" key="10">
    <source>
        <dbReference type="PROSITE" id="PS51352"/>
    </source>
</evidence>
<evidence type="ECO:0000256" key="9">
    <source>
        <dbReference type="SAM" id="SignalP"/>
    </source>
</evidence>
<evidence type="ECO:0000256" key="2">
    <source>
        <dbReference type="ARBA" id="ARBA00005791"/>
    </source>
</evidence>
<dbReference type="PROSITE" id="PS51352">
    <property type="entry name" value="THIOREDOXIN_2"/>
    <property type="match status" value="1"/>
</dbReference>
<dbReference type="PANTHER" id="PTHR35891">
    <property type="entry name" value="THIOL:DISULFIDE INTERCHANGE PROTEIN DSBA"/>
    <property type="match status" value="1"/>
</dbReference>
<dbReference type="CDD" id="cd03019">
    <property type="entry name" value="DsbA_DsbA"/>
    <property type="match status" value="1"/>
</dbReference>
<dbReference type="AlphaFoldDB" id="A0A4P9VRS0"/>
<dbReference type="GO" id="GO:0016491">
    <property type="term" value="F:oxidoreductase activity"/>
    <property type="evidence" value="ECO:0007669"/>
    <property type="project" value="InterPro"/>
</dbReference>
<keyword evidence="12" id="KW-1185">Reference proteome</keyword>
<dbReference type="InterPro" id="IPR050824">
    <property type="entry name" value="Thiol_disulfide_DsbA"/>
</dbReference>
<evidence type="ECO:0000256" key="6">
    <source>
        <dbReference type="ARBA" id="ARBA00023157"/>
    </source>
</evidence>
<comment type="subcellular location">
    <subcellularLocation>
        <location evidence="1">Periplasm</location>
    </subcellularLocation>
</comment>
<evidence type="ECO:0000256" key="3">
    <source>
        <dbReference type="ARBA" id="ARBA00013831"/>
    </source>
</evidence>
<gene>
    <name evidence="11" type="ORF">B9G39_24225</name>
</gene>
<reference evidence="11 12" key="1">
    <citation type="submission" date="2017-04" db="EMBL/GenBank/DDBJ databases">
        <title>Draft genome sequence of Zooshikella ganghwensis VG4 isolated from Red Sea sediments.</title>
        <authorList>
            <person name="Rehman Z."/>
            <person name="Alam I."/>
            <person name="Kamau A."/>
            <person name="Bajic V."/>
            <person name="Leiknes T."/>
        </authorList>
    </citation>
    <scope>NUCLEOTIDE SEQUENCE [LARGE SCALE GENOMIC DNA]</scope>
    <source>
        <strain evidence="11 12">VG4</strain>
    </source>
</reference>
<dbReference type="PANTHER" id="PTHR35891:SF2">
    <property type="entry name" value="THIOL:DISULFIDE INTERCHANGE PROTEIN DSBA"/>
    <property type="match status" value="1"/>
</dbReference>
<comment type="similarity">
    <text evidence="2">Belongs to the thioredoxin family. DsbA subfamily.</text>
</comment>
<evidence type="ECO:0000256" key="4">
    <source>
        <dbReference type="ARBA" id="ARBA00022729"/>
    </source>
</evidence>
<keyword evidence="6" id="KW-1015">Disulfide bond</keyword>
<feature type="region of interest" description="Disordered" evidence="8">
    <location>
        <begin position="208"/>
        <end position="237"/>
    </location>
</feature>
<organism evidence="11 12">
    <name type="scientific">Zooshikella ganghwensis</name>
    <dbReference type="NCBI Taxonomy" id="202772"/>
    <lineage>
        <taxon>Bacteria</taxon>
        <taxon>Pseudomonadati</taxon>
        <taxon>Pseudomonadota</taxon>
        <taxon>Gammaproteobacteria</taxon>
        <taxon>Oceanospirillales</taxon>
        <taxon>Zooshikellaceae</taxon>
        <taxon>Zooshikella</taxon>
    </lineage>
</organism>
<feature type="domain" description="Thioredoxin" evidence="10">
    <location>
        <begin position="11"/>
        <end position="199"/>
    </location>
</feature>